<dbReference type="RefSeq" id="WP_007198722.1">
    <property type="nucleotide sequence ID" value="NZ_CM002917.1"/>
</dbReference>
<sequence>MTALATIHIGLKQLGIAEDDARDLYERLTGERSLRAMGPDQHQALIDELKRLGFKPASTESRRRLDGKYAPKLQALWIAGYNLGLIRNRDDAALLAFVKRQTGIDHTRFLHYSDDASKAIEALKAWLSRDGGVDWRAWKDWEPSNGCRIAMAQCLILDPEHGARDFWPTVCEAGGIGAPNQFNSERDWHRAMNALGARIRAQLR</sequence>
<dbReference type="STRING" id="411684.HPDFL43_14817"/>
<reference evidence="1 2" key="2">
    <citation type="submission" date="2012-06" db="EMBL/GenBank/DDBJ databases">
        <authorList>
            <person name="Fiebig A."/>
        </authorList>
    </citation>
    <scope>NUCLEOTIDE SEQUENCE [LARGE SCALE GENOMIC DNA]</scope>
    <source>
        <strain evidence="1 2">DFL-43</strain>
    </source>
</reference>
<dbReference type="eggNOG" id="COG4382">
    <property type="taxonomic scope" value="Bacteria"/>
</dbReference>
<comment type="caution">
    <text evidence="1">The sequence shown here is derived from an EMBL/GenBank/DDBJ whole genome shotgun (WGS) entry which is preliminary data.</text>
</comment>
<organism evidence="1 2">
    <name type="scientific">Hoeflea phototrophica (strain DSM 17068 / NCIMB 14078 / DFL-43)</name>
    <dbReference type="NCBI Taxonomy" id="411684"/>
    <lineage>
        <taxon>Bacteria</taxon>
        <taxon>Pseudomonadati</taxon>
        <taxon>Pseudomonadota</taxon>
        <taxon>Alphaproteobacteria</taxon>
        <taxon>Hyphomicrobiales</taxon>
        <taxon>Rhizobiaceae</taxon>
        <taxon>Hoeflea</taxon>
    </lineage>
</organism>
<keyword evidence="2" id="KW-1185">Reference proteome</keyword>
<name>A9D2V1_HOEPD</name>
<dbReference type="AlphaFoldDB" id="A9D2V1"/>
<dbReference type="EMBL" id="ABIA03000004">
    <property type="protein sequence ID" value="EDQ34279.1"/>
    <property type="molecule type" value="Genomic_DNA"/>
</dbReference>
<dbReference type="Pfam" id="PF06252">
    <property type="entry name" value="GemA"/>
    <property type="match status" value="1"/>
</dbReference>
<dbReference type="HOGENOM" id="CLU_107084_0_0_5"/>
<dbReference type="InterPro" id="IPR009363">
    <property type="entry name" value="Phage_Mu_Gp16"/>
</dbReference>
<evidence type="ECO:0000313" key="1">
    <source>
        <dbReference type="EMBL" id="EDQ34279.1"/>
    </source>
</evidence>
<protein>
    <submittedName>
        <fullName evidence="1">Mu-like prophage protein gp16</fullName>
    </submittedName>
</protein>
<accession>A9D2V1</accession>
<gene>
    <name evidence="1" type="ORF">HPDFL43_14817</name>
</gene>
<proteinExistence type="predicted"/>
<evidence type="ECO:0000313" key="2">
    <source>
        <dbReference type="Proteomes" id="UP000004291"/>
    </source>
</evidence>
<reference evidence="1 2" key="1">
    <citation type="submission" date="2007-10" db="EMBL/GenBank/DDBJ databases">
        <authorList>
            <person name="Wagner-Dobler I."/>
            <person name="Ferriera S."/>
            <person name="Johnson J."/>
            <person name="Kravitz S."/>
            <person name="Beeson K."/>
            <person name="Sutton G."/>
            <person name="Rogers Y.-H."/>
            <person name="Friedman R."/>
            <person name="Frazier M."/>
            <person name="Venter J.C."/>
        </authorList>
    </citation>
    <scope>NUCLEOTIDE SEQUENCE [LARGE SCALE GENOMIC DNA]</scope>
    <source>
        <strain evidence="1 2">DFL-43</strain>
    </source>
</reference>
<dbReference type="Proteomes" id="UP000004291">
    <property type="component" value="Chromosome"/>
</dbReference>
<dbReference type="OrthoDB" id="7353918at2"/>